<dbReference type="KEGG" id="tpla:ElP_65880"/>
<feature type="compositionally biased region" description="Low complexity" evidence="1">
    <location>
        <begin position="10"/>
        <end position="20"/>
    </location>
</feature>
<evidence type="ECO:0000313" key="4">
    <source>
        <dbReference type="Proteomes" id="UP000317835"/>
    </source>
</evidence>
<evidence type="ECO:0000256" key="1">
    <source>
        <dbReference type="SAM" id="MobiDB-lite"/>
    </source>
</evidence>
<reference evidence="3 4" key="1">
    <citation type="submission" date="2019-02" db="EMBL/GenBank/DDBJ databases">
        <title>Deep-cultivation of Planctomycetes and their phenomic and genomic characterization uncovers novel biology.</title>
        <authorList>
            <person name="Wiegand S."/>
            <person name="Jogler M."/>
            <person name="Boedeker C."/>
            <person name="Pinto D."/>
            <person name="Vollmers J."/>
            <person name="Rivas-Marin E."/>
            <person name="Kohn T."/>
            <person name="Peeters S.H."/>
            <person name="Heuer A."/>
            <person name="Rast P."/>
            <person name="Oberbeckmann S."/>
            <person name="Bunk B."/>
            <person name="Jeske O."/>
            <person name="Meyerdierks A."/>
            <person name="Storesund J.E."/>
            <person name="Kallscheuer N."/>
            <person name="Luecker S."/>
            <person name="Lage O.M."/>
            <person name="Pohl T."/>
            <person name="Merkel B.J."/>
            <person name="Hornburger P."/>
            <person name="Mueller R.-W."/>
            <person name="Bruemmer F."/>
            <person name="Labrenz M."/>
            <person name="Spormann A.M."/>
            <person name="Op den Camp H."/>
            <person name="Overmann J."/>
            <person name="Amann R."/>
            <person name="Jetten M.S.M."/>
            <person name="Mascher T."/>
            <person name="Medema M.H."/>
            <person name="Devos D.P."/>
            <person name="Kaster A.-K."/>
            <person name="Ovreas L."/>
            <person name="Rohde M."/>
            <person name="Galperin M.Y."/>
            <person name="Jogler C."/>
        </authorList>
    </citation>
    <scope>NUCLEOTIDE SEQUENCE [LARGE SCALE GENOMIC DNA]</scope>
    <source>
        <strain evidence="3 4">ElP</strain>
    </source>
</reference>
<protein>
    <recommendedName>
        <fullName evidence="5">DUF485 domain-containing protein</fullName>
    </recommendedName>
</protein>
<accession>A0A518HCT6</accession>
<dbReference type="EMBL" id="CP036426">
    <property type="protein sequence ID" value="QDV38633.1"/>
    <property type="molecule type" value="Genomic_DNA"/>
</dbReference>
<proteinExistence type="predicted"/>
<evidence type="ECO:0000313" key="3">
    <source>
        <dbReference type="EMBL" id="QDV38633.1"/>
    </source>
</evidence>
<keyword evidence="2" id="KW-0472">Membrane</keyword>
<feature type="region of interest" description="Disordered" evidence="1">
    <location>
        <begin position="1"/>
        <end position="29"/>
    </location>
</feature>
<evidence type="ECO:0000256" key="2">
    <source>
        <dbReference type="SAM" id="Phobius"/>
    </source>
</evidence>
<keyword evidence="4" id="KW-1185">Reference proteome</keyword>
<organism evidence="3 4">
    <name type="scientific">Tautonia plasticadhaerens</name>
    <dbReference type="NCBI Taxonomy" id="2527974"/>
    <lineage>
        <taxon>Bacteria</taxon>
        <taxon>Pseudomonadati</taxon>
        <taxon>Planctomycetota</taxon>
        <taxon>Planctomycetia</taxon>
        <taxon>Isosphaerales</taxon>
        <taxon>Isosphaeraceae</taxon>
        <taxon>Tautonia</taxon>
    </lineage>
</organism>
<name>A0A518HCT6_9BACT</name>
<dbReference type="InterPro" id="IPR007436">
    <property type="entry name" value="DUF485"/>
</dbReference>
<keyword evidence="2" id="KW-0812">Transmembrane</keyword>
<gene>
    <name evidence="3" type="ORF">ElP_65880</name>
</gene>
<keyword evidence="2" id="KW-1133">Transmembrane helix</keyword>
<dbReference type="AlphaFoldDB" id="A0A518HCT6"/>
<dbReference type="Proteomes" id="UP000317835">
    <property type="component" value="Chromosome"/>
</dbReference>
<dbReference type="Pfam" id="PF04341">
    <property type="entry name" value="DUF485"/>
    <property type="match status" value="1"/>
</dbReference>
<feature type="transmembrane region" description="Helical" evidence="2">
    <location>
        <begin position="70"/>
        <end position="94"/>
    </location>
</feature>
<sequence>MPPTDDHPPGADAPAGAAGQPHDDEHPDLISAHAKAGLRLFAVYLALYGAFVGVNAFAPGVMASRPTGGLNLAVAAGLGLIVAAAVLALVYMALCKRIADRHRAGGGGR</sequence>
<dbReference type="RefSeq" id="WP_231749343.1">
    <property type="nucleotide sequence ID" value="NZ_CP036426.1"/>
</dbReference>
<evidence type="ECO:0008006" key="5">
    <source>
        <dbReference type="Google" id="ProtNLM"/>
    </source>
</evidence>
<feature type="transmembrane region" description="Helical" evidence="2">
    <location>
        <begin position="40"/>
        <end position="58"/>
    </location>
</feature>